<accession>I3E5N7</accession>
<reference evidence="2 3" key="1">
    <citation type="journal article" date="2012" name="Appl. Environ. Microbiol.">
        <title>Genome Sequence of Thermotolerant Bacillus methanolicus: Features and Regulation Related to Methylotrophy and Production of L-Lysine and L-Glutamate from Methanol.</title>
        <authorList>
            <person name="Heggeset T.M."/>
            <person name="Krog A."/>
            <person name="Balzer S."/>
            <person name="Wentzel A."/>
            <person name="Ellingsen T.E."/>
            <person name="Brautaset T."/>
        </authorList>
    </citation>
    <scope>NUCLEOTIDE SEQUENCE [LARGE SCALE GENOMIC DNA]</scope>
    <source>
        <strain evidence="2 3">PB1</strain>
    </source>
</reference>
<protein>
    <recommendedName>
        <fullName evidence="1">Restriction endonuclease type II NgoFVII C-terminal B3-like DNA-binding domain-containing protein</fullName>
    </recommendedName>
</protein>
<proteinExistence type="predicted"/>
<feature type="domain" description="Restriction endonuclease type II NgoFVII C-terminal B3-like DNA-binding" evidence="1">
    <location>
        <begin position="56"/>
        <end position="175"/>
    </location>
</feature>
<dbReference type="InterPro" id="IPR048923">
    <property type="entry name" value="RE_NgoFVII_C"/>
</dbReference>
<dbReference type="Pfam" id="PF20731">
    <property type="entry name" value="RE_NgoFVII_C"/>
    <property type="match status" value="1"/>
</dbReference>
<dbReference type="Proteomes" id="UP000010523">
    <property type="component" value="Unassembled WGS sequence"/>
</dbReference>
<dbReference type="eggNOG" id="COG3886">
    <property type="taxonomic scope" value="Bacteria"/>
</dbReference>
<organism evidence="2 3">
    <name type="scientific">Bacillus methanolicus PB1</name>
    <dbReference type="NCBI Taxonomy" id="997296"/>
    <lineage>
        <taxon>Bacteria</taxon>
        <taxon>Bacillati</taxon>
        <taxon>Bacillota</taxon>
        <taxon>Bacilli</taxon>
        <taxon>Bacillales</taxon>
        <taxon>Bacillaceae</taxon>
        <taxon>Bacillus</taxon>
    </lineage>
</organism>
<dbReference type="RefSeq" id="WP_003350559.1">
    <property type="nucleotide sequence ID" value="NZ_AFEU01000001.1"/>
</dbReference>
<name>I3E5N7_BACMT</name>
<evidence type="ECO:0000313" key="2">
    <source>
        <dbReference type="EMBL" id="EIJ81808.1"/>
    </source>
</evidence>
<dbReference type="EMBL" id="AFEU01000001">
    <property type="protein sequence ID" value="EIJ81808.1"/>
    <property type="molecule type" value="Genomic_DNA"/>
</dbReference>
<gene>
    <name evidence="2" type="ORF">PB1_02675</name>
</gene>
<dbReference type="STRING" id="997296.PB1_02675"/>
<evidence type="ECO:0000259" key="1">
    <source>
        <dbReference type="Pfam" id="PF20731"/>
    </source>
</evidence>
<evidence type="ECO:0000313" key="3">
    <source>
        <dbReference type="Proteomes" id="UP000010523"/>
    </source>
</evidence>
<comment type="caution">
    <text evidence="2">The sequence shown here is derived from an EMBL/GenBank/DDBJ whole genome shotgun (WGS) entry which is preliminary data.</text>
</comment>
<dbReference type="AlphaFoldDB" id="I3E5N7"/>
<dbReference type="PATRIC" id="fig|997296.3.peg.596"/>
<keyword evidence="3" id="KW-1185">Reference proteome</keyword>
<sequence length="200" mass="23339">MTLTYKQFICNNPIEVFDVEILDDPFKFLLSDESKKYYMVHEQEEKYEQIFLPLYSAQSGKVEEKSGLNQWNAGGRKRDKDEVYIPIPSWIHKQFEGFFPYNRHTDKKEPFTLVLPDGRELDAKICQSGGKGFMSNPNKALGHWILRTILEIPVGQLVTYEDLDRVGIDSVLITKLDDYKFKINFASKGSYADFEEEFKK</sequence>